<dbReference type="GO" id="GO:0030980">
    <property type="term" value="P:alpha-glucan catabolic process"/>
    <property type="evidence" value="ECO:0007669"/>
    <property type="project" value="TreeGrafter"/>
</dbReference>
<reference evidence="2" key="1">
    <citation type="submission" date="2020-11" db="EMBL/GenBank/DDBJ databases">
        <title>Bacterial whole genome sequence for Panacibacter sp. DH6.</title>
        <authorList>
            <person name="Le V."/>
            <person name="Ko S."/>
            <person name="Ahn C.-Y."/>
            <person name="Oh H.-M."/>
        </authorList>
    </citation>
    <scope>NUCLEOTIDE SEQUENCE</scope>
    <source>
        <strain evidence="2">DH6</strain>
    </source>
</reference>
<dbReference type="SMART" id="SM00642">
    <property type="entry name" value="Aamy"/>
    <property type="match status" value="1"/>
</dbReference>
<accession>A0A931GZI9</accession>
<dbReference type="InterPro" id="IPR013797">
    <property type="entry name" value="Maltooligo_trehalose_synth_4"/>
</dbReference>
<dbReference type="Gene3D" id="1.10.150.200">
    <property type="entry name" value="Maltooligosyl trehalose synthase, domain 3"/>
    <property type="match status" value="1"/>
</dbReference>
<dbReference type="RefSeq" id="WP_196992281.1">
    <property type="nucleotide sequence ID" value="NZ_JADWYR010000002.1"/>
</dbReference>
<sequence>MIIPNATYRIQFNKNFAFRDFENIIEYLHKLGVDTIYASPLLQAGKGSEHCYDVTDPDRINEEIGTEEKFLQISQQLKEKGMYWLQDIVPNHMSFSGDNERLMDVLERGTNSSFAHYFDIDWEHPSFKNKLMVPFLDGIPGDLLQKNQLKLVIHDDALFISYYDNRYPLRYESVVHILQKAGIDQEEITARLSAVISAGLSEWKKEKHNALSPLLQKKEVQHAVDEINQDKAALKTIIDEQHYVLSDYRDSDKKMNYRRFFSINSLICLRMEDERVFNDYHQYIHSLYKKGLIHGLRIDHIDGLKDPATYIERLRKLFGEDCYIIAEKILDTKEVMPSMLNVEGTSGYEFLSYINQLLTDLQGSEKLLAYYKNLVPEANDFYGLVYEKKLAFLKTSMQGEWSNLVRMLAENNIISNMPAKEQAVKEALAVFMASFPVYRVYANKFPIEPEEQKHIDDAFDKAAQHAPHLQTALSDLKKIFNTESDAHIRFIQRLMQFTGPLAAKGVEDTTFYIYNPLIGHNEVGDQPCELGVAINAFHEKMKVRSQDNPLSLNCTSTHDTKRGEDNRIRINLVSEVPEEWMANIEKWRGMNYQYKTQVQHADAPSVNDEYFLYQSLLGSLDIDTGINDAYIERTCAFFIKAIREAKVHTTHDHPDTAYEDACTNFIKEILHNETFTSSFKAFAGKIIDYSYTHSLSQVVIKSTAPGIPDFYQGCELWNLSYVDPDNRRAVDYDKLGDLLKNIFNHTRQAELLQYLQHNKAVGAQKLYATHKLLQLRKKMHSLFTGGEYQEIVVPHADRHLLAYVRKHDHQYVLIMVPLNIANHRNAFDDVHVTLPHELPGRWKNIFTDATTDFSVHTTLKSMFENFPVAVYTNE</sequence>
<evidence type="ECO:0000313" key="2">
    <source>
        <dbReference type="EMBL" id="MBG9378239.1"/>
    </source>
</evidence>
<dbReference type="Pfam" id="PF00128">
    <property type="entry name" value="Alpha-amylase"/>
    <property type="match status" value="1"/>
</dbReference>
<keyword evidence="3" id="KW-1185">Reference proteome</keyword>
<organism evidence="2 3">
    <name type="scientific">Panacibacter microcysteis</name>
    <dbReference type="NCBI Taxonomy" id="2793269"/>
    <lineage>
        <taxon>Bacteria</taxon>
        <taxon>Pseudomonadati</taxon>
        <taxon>Bacteroidota</taxon>
        <taxon>Chitinophagia</taxon>
        <taxon>Chitinophagales</taxon>
        <taxon>Chitinophagaceae</taxon>
        <taxon>Panacibacter</taxon>
    </lineage>
</organism>
<dbReference type="SUPFAM" id="SSF51445">
    <property type="entry name" value="(Trans)glycosidases"/>
    <property type="match status" value="1"/>
</dbReference>
<dbReference type="InterPro" id="IPR017853">
    <property type="entry name" value="GH"/>
</dbReference>
<dbReference type="GO" id="GO:0047470">
    <property type="term" value="F:(1,4)-alpha-D-glucan 1-alpha-D-glucosylmutase activity"/>
    <property type="evidence" value="ECO:0007669"/>
    <property type="project" value="TreeGrafter"/>
</dbReference>
<dbReference type="Gene3D" id="1.10.10.470">
    <property type="entry name" value="Maltooligosyl trehalose synthase, domain 4"/>
    <property type="match status" value="1"/>
</dbReference>
<evidence type="ECO:0000313" key="3">
    <source>
        <dbReference type="Proteomes" id="UP000628448"/>
    </source>
</evidence>
<proteinExistence type="predicted"/>
<dbReference type="Gene3D" id="3.30.1590.10">
    <property type="entry name" value="Maltooligosyl trehalose synthase, domain 2"/>
    <property type="match status" value="1"/>
</dbReference>
<dbReference type="CDD" id="cd11336">
    <property type="entry name" value="AmyAc_MTSase"/>
    <property type="match status" value="1"/>
</dbReference>
<dbReference type="PANTHER" id="PTHR10357">
    <property type="entry name" value="ALPHA-AMYLASE FAMILY MEMBER"/>
    <property type="match status" value="1"/>
</dbReference>
<evidence type="ECO:0000259" key="1">
    <source>
        <dbReference type="SMART" id="SM00642"/>
    </source>
</evidence>
<dbReference type="AlphaFoldDB" id="A0A931GZI9"/>
<dbReference type="InterPro" id="IPR006047">
    <property type="entry name" value="GH13_cat_dom"/>
</dbReference>
<dbReference type="GO" id="GO:0005992">
    <property type="term" value="P:trehalose biosynthetic process"/>
    <property type="evidence" value="ECO:0007669"/>
    <property type="project" value="TreeGrafter"/>
</dbReference>
<comment type="caution">
    <text evidence="2">The sequence shown here is derived from an EMBL/GenBank/DDBJ whole genome shotgun (WGS) entry which is preliminary data.</text>
</comment>
<dbReference type="Gene3D" id="3.20.20.80">
    <property type="entry name" value="Glycosidases"/>
    <property type="match status" value="1"/>
</dbReference>
<dbReference type="InterPro" id="IPR012767">
    <property type="entry name" value="Trehalose_TreY"/>
</dbReference>
<dbReference type="Proteomes" id="UP000628448">
    <property type="component" value="Unassembled WGS sequence"/>
</dbReference>
<protein>
    <submittedName>
        <fullName evidence="2">Malto-oligosyltrehalose synthase</fullName>
    </submittedName>
</protein>
<dbReference type="EMBL" id="JADWYR010000002">
    <property type="protein sequence ID" value="MBG9378239.1"/>
    <property type="molecule type" value="Genomic_DNA"/>
</dbReference>
<feature type="domain" description="Glycosyl hydrolase family 13 catalytic" evidence="1">
    <location>
        <begin position="5"/>
        <end position="460"/>
    </location>
</feature>
<dbReference type="NCBIfam" id="TIGR02401">
    <property type="entry name" value="trehalose_TreY"/>
    <property type="match status" value="1"/>
</dbReference>
<dbReference type="PANTHER" id="PTHR10357:SF216">
    <property type="entry name" value="MALTOOLIGOSYL TREHALOSE SYNTHASE-RELATED"/>
    <property type="match status" value="1"/>
</dbReference>
<gene>
    <name evidence="2" type="primary">treY</name>
    <name evidence="2" type="ORF">I5907_18515</name>
</gene>
<name>A0A931GZI9_9BACT</name>